<name>A0A564ZFY4_9BACT</name>
<evidence type="ECO:0000313" key="2">
    <source>
        <dbReference type="Proteomes" id="UP000334340"/>
    </source>
</evidence>
<dbReference type="InterPro" id="IPR035069">
    <property type="entry name" value="TTHA1013/TTHA0281-like"/>
</dbReference>
<dbReference type="GO" id="GO:0006355">
    <property type="term" value="P:regulation of DNA-templated transcription"/>
    <property type="evidence" value="ECO:0007669"/>
    <property type="project" value="InterPro"/>
</dbReference>
<dbReference type="Gene3D" id="1.10.1220.10">
    <property type="entry name" value="Met repressor-like"/>
    <property type="match status" value="1"/>
</dbReference>
<gene>
    <name evidence="1" type="ORF">MELA_00145</name>
</gene>
<dbReference type="Proteomes" id="UP000334340">
    <property type="component" value="Unassembled WGS sequence"/>
</dbReference>
<evidence type="ECO:0000313" key="1">
    <source>
        <dbReference type="EMBL" id="VUZ83787.1"/>
    </source>
</evidence>
<proteinExistence type="predicted"/>
<dbReference type="Pfam" id="PF05534">
    <property type="entry name" value="HicB"/>
    <property type="match status" value="1"/>
</dbReference>
<dbReference type="AlphaFoldDB" id="A0A564ZFY4"/>
<dbReference type="SUPFAM" id="SSF47598">
    <property type="entry name" value="Ribbon-helix-helix"/>
    <property type="match status" value="1"/>
</dbReference>
<keyword evidence="2" id="KW-1185">Reference proteome</keyword>
<accession>A0A564ZFY4</accession>
<dbReference type="EMBL" id="CABIKM010000001">
    <property type="protein sequence ID" value="VUZ83787.1"/>
    <property type="molecule type" value="Genomic_DNA"/>
</dbReference>
<dbReference type="SUPFAM" id="SSF143100">
    <property type="entry name" value="TTHA1013/TTHA0281-like"/>
    <property type="match status" value="1"/>
</dbReference>
<organism evidence="1 2">
    <name type="scientific">Candidatus Methylomirabilis lanthanidiphila</name>
    <dbReference type="NCBI Taxonomy" id="2211376"/>
    <lineage>
        <taxon>Bacteria</taxon>
        <taxon>Candidatus Methylomirabilota</taxon>
        <taxon>Candidatus Methylomirabilia</taxon>
        <taxon>Candidatus Methylomirabilales</taxon>
        <taxon>Candidatus Methylomirabilaceae</taxon>
        <taxon>Candidatus Methylomirabilis</taxon>
    </lineage>
</organism>
<protein>
    <submittedName>
        <fullName evidence="1">HicB</fullName>
    </submittedName>
</protein>
<dbReference type="InterPro" id="IPR008651">
    <property type="entry name" value="Uncharacterised_HicB"/>
</dbReference>
<dbReference type="InterPro" id="IPR010985">
    <property type="entry name" value="Ribbon_hlx_hlx"/>
</dbReference>
<sequence>MAQPHDKYTYRVTWSEDDAEYVGLCAELPSLSWLARTPETALRGIRKLVREVVADLRRHAEPVPAPLATRHFSGKFMVRVPPAVHRQLAIEAAESGVSLNRLVSAALSRST</sequence>
<reference evidence="1 2" key="1">
    <citation type="submission" date="2019-07" db="EMBL/GenBank/DDBJ databases">
        <authorList>
            <person name="Cremers G."/>
        </authorList>
    </citation>
    <scope>NUCLEOTIDE SEQUENCE [LARGE SCALE GENOMIC DNA]</scope>
</reference>
<dbReference type="InterPro" id="IPR013321">
    <property type="entry name" value="Arc_rbn_hlx_hlx"/>
</dbReference>